<reference evidence="1" key="1">
    <citation type="submission" date="2017-05" db="UniProtKB">
        <authorList>
            <consortium name="EnsemblMetazoa"/>
        </authorList>
    </citation>
    <scope>IDENTIFICATION</scope>
</reference>
<sequence length="344" mass="38584">MSEDLIAYLNCIAGLKYATDQQLECLINEWAQFTFLFKSDMITGIMSSIDSVFDKIDYLAKQLEEEEIAEESIIIEEDAAAAAAIRSFGLSMGNFAGPLKEAATVMQAKIKKKEDDLYHHLASADKDIADKVGGPCAQFIILTKINNDNGMKDSSLTVRNYLYNFMDYISRHGGVGLANVKKYTEVARLALNDANVSKICSIIDDFSLSGDHGEKKMKEALQNMAAIGMNTEYLQFARGFAYRIWIYKMKISAKVINTAAKNTGIPPKEIEVNVLENTDVIGKVMDAFTIMTSIVDAYLNVYKIVKTVERYKANVKVFADARKQYKEFYLSLYNASFEYNENLS</sequence>
<dbReference type="AlphaFoldDB" id="A0A1X7V326"/>
<name>A0A1X7V326_AMPQE</name>
<accession>A0A1X7V326</accession>
<organism evidence="1">
    <name type="scientific">Amphimedon queenslandica</name>
    <name type="common">Sponge</name>
    <dbReference type="NCBI Taxonomy" id="400682"/>
    <lineage>
        <taxon>Eukaryota</taxon>
        <taxon>Metazoa</taxon>
        <taxon>Porifera</taxon>
        <taxon>Demospongiae</taxon>
        <taxon>Heteroscleromorpha</taxon>
        <taxon>Haplosclerida</taxon>
        <taxon>Niphatidae</taxon>
        <taxon>Amphimedon</taxon>
    </lineage>
</organism>
<proteinExistence type="predicted"/>
<dbReference type="EnsemblMetazoa" id="Aqu2.1.34366_001">
    <property type="protein sequence ID" value="Aqu2.1.34366_001"/>
    <property type="gene ID" value="Aqu2.1.34366"/>
</dbReference>
<evidence type="ECO:0000313" key="1">
    <source>
        <dbReference type="EnsemblMetazoa" id="Aqu2.1.34366_001"/>
    </source>
</evidence>
<protein>
    <submittedName>
        <fullName evidence="1">Uncharacterized protein</fullName>
    </submittedName>
</protein>
<dbReference type="InParanoid" id="A0A1X7V326"/>